<reference evidence="2 3" key="1">
    <citation type="submission" date="2021-06" db="EMBL/GenBank/DDBJ databases">
        <authorList>
            <person name="Kallberg Y."/>
            <person name="Tangrot J."/>
            <person name="Rosling A."/>
        </authorList>
    </citation>
    <scope>NUCLEOTIDE SEQUENCE [LARGE SCALE GENOMIC DNA]</scope>
    <source>
        <strain evidence="2 3">120-4 pot B 10/14</strain>
    </source>
</reference>
<organism evidence="2 3">
    <name type="scientific">Gigaspora margarita</name>
    <dbReference type="NCBI Taxonomy" id="4874"/>
    <lineage>
        <taxon>Eukaryota</taxon>
        <taxon>Fungi</taxon>
        <taxon>Fungi incertae sedis</taxon>
        <taxon>Mucoromycota</taxon>
        <taxon>Glomeromycotina</taxon>
        <taxon>Glomeromycetes</taxon>
        <taxon>Diversisporales</taxon>
        <taxon>Gigasporaceae</taxon>
        <taxon>Gigaspora</taxon>
    </lineage>
</organism>
<evidence type="ECO:0000256" key="1">
    <source>
        <dbReference type="SAM" id="SignalP"/>
    </source>
</evidence>
<dbReference type="Proteomes" id="UP000789901">
    <property type="component" value="Unassembled WGS sequence"/>
</dbReference>
<sequence>MSLQARTAAGSLVAILQSIAAGLTAGTTIGNSVAGATIMGTADAKLFEKTDSNPEGQSQLDEVDASIIDALSKLFAQRLDSNPKGQFQLDEFAKVYDEGDDGKSSEKGSTRVVFEIRDKLHINDEAFDSFLEIFTLAYNSSNFLWIKLAL</sequence>
<dbReference type="EMBL" id="CAJVQB010005045">
    <property type="protein sequence ID" value="CAG8651886.1"/>
    <property type="molecule type" value="Genomic_DNA"/>
</dbReference>
<protein>
    <submittedName>
        <fullName evidence="2">13937_t:CDS:1</fullName>
    </submittedName>
</protein>
<feature type="signal peptide" evidence="1">
    <location>
        <begin position="1"/>
        <end position="26"/>
    </location>
</feature>
<accession>A0ABN7UQC6</accession>
<proteinExistence type="predicted"/>
<keyword evidence="3" id="KW-1185">Reference proteome</keyword>
<evidence type="ECO:0000313" key="2">
    <source>
        <dbReference type="EMBL" id="CAG8651886.1"/>
    </source>
</evidence>
<name>A0ABN7UQC6_GIGMA</name>
<feature type="chain" id="PRO_5045940687" evidence="1">
    <location>
        <begin position="27"/>
        <end position="150"/>
    </location>
</feature>
<evidence type="ECO:0000313" key="3">
    <source>
        <dbReference type="Proteomes" id="UP000789901"/>
    </source>
</evidence>
<comment type="caution">
    <text evidence="2">The sequence shown here is derived from an EMBL/GenBank/DDBJ whole genome shotgun (WGS) entry which is preliminary data.</text>
</comment>
<keyword evidence="1" id="KW-0732">Signal</keyword>
<gene>
    <name evidence="2" type="ORF">GMARGA_LOCUS9399</name>
</gene>